<dbReference type="Gene3D" id="2.160.20.110">
    <property type="match status" value="1"/>
</dbReference>
<dbReference type="EMBL" id="MAQB02000006">
    <property type="protein sequence ID" value="OFJ47216.1"/>
    <property type="molecule type" value="Genomic_DNA"/>
</dbReference>
<feature type="domain" description="Filamentous haemagglutinin FhaB/tRNA nuclease CdiA-like TPS" evidence="6">
    <location>
        <begin position="57"/>
        <end position="169"/>
    </location>
</feature>
<evidence type="ECO:0000259" key="6">
    <source>
        <dbReference type="SMART" id="SM00912"/>
    </source>
</evidence>
<evidence type="ECO:0000313" key="7">
    <source>
        <dbReference type="EMBL" id="OFJ47216.1"/>
    </source>
</evidence>
<dbReference type="InterPro" id="IPR050909">
    <property type="entry name" value="Bact_Autotransporter_VF"/>
</dbReference>
<dbReference type="SMART" id="SM00912">
    <property type="entry name" value="Haemagg_act"/>
    <property type="match status" value="1"/>
</dbReference>
<dbReference type="PANTHER" id="PTHR12338:SF8">
    <property type="entry name" value="HEME_HEMOPEXIN-BINDING PROTEIN"/>
    <property type="match status" value="1"/>
</dbReference>
<dbReference type="GO" id="GO:0005576">
    <property type="term" value="C:extracellular region"/>
    <property type="evidence" value="ECO:0007669"/>
    <property type="project" value="UniProtKB-SubCell"/>
</dbReference>
<dbReference type="Gene3D" id="2.160.20.10">
    <property type="entry name" value="Single-stranded right-handed beta-helix, Pectin lyase-like"/>
    <property type="match status" value="1"/>
</dbReference>
<keyword evidence="5" id="KW-0812">Transmembrane</keyword>
<dbReference type="NCBIfam" id="TIGR01901">
    <property type="entry name" value="adhes_NPXG"/>
    <property type="match status" value="1"/>
</dbReference>
<dbReference type="Pfam" id="PF18676">
    <property type="entry name" value="MBG_2"/>
    <property type="match status" value="5"/>
</dbReference>
<dbReference type="InterPro" id="IPR008638">
    <property type="entry name" value="FhaB/CdiA-like_TPS"/>
</dbReference>
<reference evidence="7 8" key="1">
    <citation type="submission" date="2016-10" db="EMBL/GenBank/DDBJ databases">
        <title>Updated version of Genome Assembly of Janthinobacterium lividum ERGS5:01.</title>
        <authorList>
            <person name="Kumar R."/>
            <person name="Acharya V."/>
            <person name="Singh D."/>
        </authorList>
    </citation>
    <scope>NUCLEOTIDE SEQUENCE [LARGE SCALE GENOMIC DNA]</scope>
    <source>
        <strain evidence="7 8">ERGS5:01</strain>
    </source>
</reference>
<dbReference type="SUPFAM" id="SSF49313">
    <property type="entry name" value="Cadherin-like"/>
    <property type="match status" value="1"/>
</dbReference>
<feature type="compositionally biased region" description="Pro residues" evidence="4">
    <location>
        <begin position="1397"/>
        <end position="1406"/>
    </location>
</feature>
<accession>A0A1E8PLQ3</accession>
<dbReference type="InterPro" id="IPR012334">
    <property type="entry name" value="Pectin_lyas_fold"/>
</dbReference>
<protein>
    <recommendedName>
        <fullName evidence="6">Filamentous haemagglutinin FhaB/tRNA nuclease CdiA-like TPS domain-containing protein</fullName>
    </recommendedName>
</protein>
<dbReference type="Gene3D" id="2.60.40.10">
    <property type="entry name" value="Immunoglobulins"/>
    <property type="match status" value="1"/>
</dbReference>
<dbReference type="Gene3D" id="3.30.160.710">
    <property type="match status" value="5"/>
</dbReference>
<proteinExistence type="predicted"/>
<comment type="caution">
    <text evidence="7">The sequence shown here is derived from an EMBL/GenBank/DDBJ whole genome shotgun (WGS) entry which is preliminary data.</text>
</comment>
<gene>
    <name evidence="7" type="ORF">BA896_015380</name>
</gene>
<feature type="compositionally biased region" description="Low complexity" evidence="4">
    <location>
        <begin position="1407"/>
        <end position="1416"/>
    </location>
</feature>
<keyword evidence="5" id="KW-1133">Transmembrane helix</keyword>
<sequence>MNKSYRLIWNETTNTWTAVSELAKGRGKRASGAVIVAAASSLLVPFALAFAAPPPAPNALPGKGQVVAGSASIAQAGATMTIKQSTNSAVIDWQSFNLGSAAQLNFIQPSSSSATLNRVLGSDVSQIFGRINANGQVFLSNANGVYFGRSASVNVGALTATTHGIGNDDFMAGRYRFTQGGASGSVINEGSLSAGLNGYVALLAPEVRNNGVVVAQMGTVVLAAGDGFELQFGGHGDLANVRVTPAALSALVDNGNAVRAPGGLIILSAQAANRLQGGVVNNSGTLEASGLVDNGGVIRLEASDHISHSGSIRVDAASHGRGNGGTATLIADLSNHASGADIDGSIDARGGGLGGNGGFIETSAGRVQIGDKTLVSTAAPQGRAGTWLIDPTNFTIAAGTAARTASGIGASTLQTALAAGSVSIATSATSNGTDLGDINVNANLAWSANTLTLIAHHDININATMTAGGTSALSLLPGSGNVNVGIDASGAFKGRVDFAGRSGTGMLSINNAAYTVINSLGAAGSVTAADLQGMSGGLALNYALGGNIDATASSGWNACTTCNSGGAGSYGFQPIGALTGQFNGLGHTISNLTINRPASNAVGLFASGTISNVGLLGVSVKGANNVGGLTGGDGAIRNSYVSGTVSGATRVGGMVGGYGNIANSYSSATVSGVSYVGGLVSFARTITNSYATGNVTGTSIVGGLVGYGNYATITNSYATGNVSGTSSVGGLLGSGRTTVTYGSMRNSYATGLVSGSGGGLAGSGYFAAGSATNNFWDTTTSGKSTGMGASNVSGMTGMSTADMKTRANFDTATSANGSVNPAWDFTTAAKLWSVSPGVNGGYPALCVFNCLTPVYLRLTVTGNSVYGTAPSTFSYDYYTDPAGGVLVTDAAPTGTVVWTGAPASTSGAGSYSPTYTRGVTLGNANYALVAGNAVNWEVSKAHLTVTADDKSRVYGQANPTFSQSISGFVNGEGIGVLSGTASGSSAATASTGVGTASIVAGLGSLVSNNYDFTTVNGTLTINKAHLTVTADDKSRLYGQANPMLSQSISGFVNGEGSEVLSGTASASSAATASTGVGTASIVASLGSLASNNYDFTTANGTLTINKAHLTVTADDKSRLYGQANPTFSQSISGFVNGEGSEVLRGTASASSAATASTGAGTASIVASLGSLAASNYDFTTANGTLTINKAHLTVTADDKSRLYGQANPTFSQSISGFVNGEGSEVLSGTASASSAATASTGVGTASIVASRGSLAASNYDFTTANGTLTINKAHLTVTADDKSRVYGQANPTFSQSISGFVNGEGIGVLSGTASGSSAATASTGVGTASIVAGLGSLASNNYDFTTANGTLTINPLPPVPPVIAPPTLPSPTANTPAPLAPPASETPTVPTTVTPSAPEPAAPSTPAPVAAASKASAGPSGEAGISISVQRVASLNEGGIITVSVPKEMATAGSGFSFPLPQQVNSTGADVNVTVQVTTVAGEALPAWLSFNPKTRIFAATAVPDGAFPMQVMVTVGGQSTTIVISARAGQ</sequence>
<evidence type="ECO:0000256" key="3">
    <source>
        <dbReference type="ARBA" id="ARBA00022729"/>
    </source>
</evidence>
<evidence type="ECO:0000313" key="8">
    <source>
        <dbReference type="Proteomes" id="UP000092634"/>
    </source>
</evidence>
<dbReference type="Proteomes" id="UP000092634">
    <property type="component" value="Unassembled WGS sequence"/>
</dbReference>
<name>A0A1E8PLQ3_9BURK</name>
<comment type="subcellular location">
    <subcellularLocation>
        <location evidence="1">Secreted</location>
    </subcellularLocation>
</comment>
<dbReference type="Pfam" id="PF13018">
    <property type="entry name" value="ESPR"/>
    <property type="match status" value="1"/>
</dbReference>
<dbReference type="PANTHER" id="PTHR12338">
    <property type="entry name" value="AUTOTRANSPORTER"/>
    <property type="match status" value="1"/>
</dbReference>
<dbReference type="GO" id="GO:0016020">
    <property type="term" value="C:membrane"/>
    <property type="evidence" value="ECO:0007669"/>
    <property type="project" value="InterPro"/>
</dbReference>
<keyword evidence="2" id="KW-0964">Secreted</keyword>
<dbReference type="InterPro" id="IPR015919">
    <property type="entry name" value="Cadherin-like_sf"/>
</dbReference>
<dbReference type="Pfam" id="PF05860">
    <property type="entry name" value="TPS"/>
    <property type="match status" value="1"/>
</dbReference>
<feature type="transmembrane region" description="Helical" evidence="5">
    <location>
        <begin position="32"/>
        <end position="52"/>
    </location>
</feature>
<evidence type="ECO:0000256" key="2">
    <source>
        <dbReference type="ARBA" id="ARBA00022525"/>
    </source>
</evidence>
<evidence type="ECO:0000256" key="5">
    <source>
        <dbReference type="SAM" id="Phobius"/>
    </source>
</evidence>
<dbReference type="InterPro" id="IPR024973">
    <property type="entry name" value="ESPR"/>
</dbReference>
<dbReference type="InterPro" id="IPR011050">
    <property type="entry name" value="Pectin_lyase_fold/virulence"/>
</dbReference>
<feature type="region of interest" description="Disordered" evidence="4">
    <location>
        <begin position="1362"/>
        <end position="1416"/>
    </location>
</feature>
<keyword evidence="5" id="KW-0472">Membrane</keyword>
<evidence type="ECO:0000256" key="4">
    <source>
        <dbReference type="SAM" id="MobiDB-lite"/>
    </source>
</evidence>
<dbReference type="SUPFAM" id="SSF51126">
    <property type="entry name" value="Pectin lyase-like"/>
    <property type="match status" value="1"/>
</dbReference>
<dbReference type="GO" id="GO:0005509">
    <property type="term" value="F:calcium ion binding"/>
    <property type="evidence" value="ECO:0007669"/>
    <property type="project" value="InterPro"/>
</dbReference>
<evidence type="ECO:0000256" key="1">
    <source>
        <dbReference type="ARBA" id="ARBA00004613"/>
    </source>
</evidence>
<dbReference type="InterPro" id="IPR041286">
    <property type="entry name" value="MBG_2"/>
</dbReference>
<feature type="compositionally biased region" description="Low complexity" evidence="4">
    <location>
        <begin position="1370"/>
        <end position="1396"/>
    </location>
</feature>
<keyword evidence="3" id="KW-0732">Signal</keyword>
<dbReference type="InterPro" id="IPR013783">
    <property type="entry name" value="Ig-like_fold"/>
</dbReference>
<organism evidence="7 8">
    <name type="scientific">Janthinobacterium lividum</name>
    <dbReference type="NCBI Taxonomy" id="29581"/>
    <lineage>
        <taxon>Bacteria</taxon>
        <taxon>Pseudomonadati</taxon>
        <taxon>Pseudomonadota</taxon>
        <taxon>Betaproteobacteria</taxon>
        <taxon>Burkholderiales</taxon>
        <taxon>Oxalobacteraceae</taxon>
        <taxon>Janthinobacterium</taxon>
    </lineage>
</organism>